<keyword evidence="4 7" id="KW-1133">Transmembrane helix</keyword>
<keyword evidence="3 7" id="KW-0812">Transmembrane</keyword>
<dbReference type="InterPro" id="IPR019184">
    <property type="entry name" value="Uncharacterised_TM-17"/>
</dbReference>
<dbReference type="GeneTree" id="ENSGT00940000153899"/>
<dbReference type="KEGG" id="pki:111852731"/>
<comment type="subcellular location">
    <subcellularLocation>
        <location evidence="1">Cell projection</location>
        <location evidence="1">Cilium</location>
    </subcellularLocation>
    <subcellularLocation>
        <location evidence="2">Membrane</location>
        <topology evidence="2">Multi-pass membrane protein</topology>
    </subcellularLocation>
</comment>
<dbReference type="GO" id="GO:1905515">
    <property type="term" value="P:non-motile cilium assembly"/>
    <property type="evidence" value="ECO:0007669"/>
    <property type="project" value="TreeGrafter"/>
</dbReference>
<evidence type="ECO:0000256" key="7">
    <source>
        <dbReference type="SAM" id="Phobius"/>
    </source>
</evidence>
<dbReference type="PANTHER" id="PTHR13531:SF4">
    <property type="entry name" value="TRANSMEMBRANE PROTEIN 17B"/>
    <property type="match status" value="1"/>
</dbReference>
<evidence type="ECO:0000256" key="6">
    <source>
        <dbReference type="ARBA" id="ARBA00023273"/>
    </source>
</evidence>
<accession>A0A3B3SQC6</accession>
<keyword evidence="9" id="KW-1185">Reference proteome</keyword>
<dbReference type="GO" id="GO:0016020">
    <property type="term" value="C:membrane"/>
    <property type="evidence" value="ECO:0007669"/>
    <property type="project" value="UniProtKB-SubCell"/>
</dbReference>
<reference evidence="8" key="2">
    <citation type="submission" date="2025-09" db="UniProtKB">
        <authorList>
            <consortium name="Ensembl"/>
        </authorList>
    </citation>
    <scope>IDENTIFICATION</scope>
</reference>
<sequence length="221" mass="25129">MPDYFPPFPQNLRLGLAYASGIVFAQNRTHDGAENRQYNYGAANELLSNLPLQMLLYFNIFYFPCWWLSEMFMLEVKFSVLPGYYQGILVTGVILITAFEALRLYLGYVGNLNEKIPELAGFWLLSFLFQLPILLFLLTDEGAIILPLERAVHSVYLVFLLSELAAAALALRTMSRKLSLQFRLRQFGEVQCSRPADRSPAFSLPYRRSVFPVSAAGDVHL</sequence>
<feature type="transmembrane region" description="Helical" evidence="7">
    <location>
        <begin position="118"/>
        <end position="139"/>
    </location>
</feature>
<proteinExistence type="predicted"/>
<dbReference type="Proteomes" id="UP000261540">
    <property type="component" value="Unplaced"/>
</dbReference>
<dbReference type="AlphaFoldDB" id="A0A3B3SQC6"/>
<evidence type="ECO:0000256" key="5">
    <source>
        <dbReference type="ARBA" id="ARBA00023136"/>
    </source>
</evidence>
<dbReference type="Ensembl" id="ENSPKIT00000013120.1">
    <property type="protein sequence ID" value="ENSPKIP00000032261.1"/>
    <property type="gene ID" value="ENSPKIG00000012425.1"/>
</dbReference>
<keyword evidence="6" id="KW-0966">Cell projection</keyword>
<evidence type="ECO:0000256" key="4">
    <source>
        <dbReference type="ARBA" id="ARBA00022989"/>
    </source>
</evidence>
<protein>
    <submittedName>
        <fullName evidence="8">Zgc:112294</fullName>
    </submittedName>
</protein>
<dbReference type="GO" id="GO:0035869">
    <property type="term" value="C:ciliary transition zone"/>
    <property type="evidence" value="ECO:0007669"/>
    <property type="project" value="TreeGrafter"/>
</dbReference>
<evidence type="ECO:0000256" key="2">
    <source>
        <dbReference type="ARBA" id="ARBA00004141"/>
    </source>
</evidence>
<name>A0A3B3SQC6_9TELE</name>
<evidence type="ECO:0000256" key="3">
    <source>
        <dbReference type="ARBA" id="ARBA00022692"/>
    </source>
</evidence>
<reference evidence="8" key="1">
    <citation type="submission" date="2025-08" db="UniProtKB">
        <authorList>
            <consortium name="Ensembl"/>
        </authorList>
    </citation>
    <scope>IDENTIFICATION</scope>
</reference>
<feature type="transmembrane region" description="Helical" evidence="7">
    <location>
        <begin position="151"/>
        <end position="171"/>
    </location>
</feature>
<dbReference type="STRING" id="1676925.ENSPKIP00000032261"/>
<feature type="transmembrane region" description="Helical" evidence="7">
    <location>
        <begin position="84"/>
        <end position="106"/>
    </location>
</feature>
<organism evidence="8 9">
    <name type="scientific">Paramormyrops kingsleyae</name>
    <dbReference type="NCBI Taxonomy" id="1676925"/>
    <lineage>
        <taxon>Eukaryota</taxon>
        <taxon>Metazoa</taxon>
        <taxon>Chordata</taxon>
        <taxon>Craniata</taxon>
        <taxon>Vertebrata</taxon>
        <taxon>Euteleostomi</taxon>
        <taxon>Actinopterygii</taxon>
        <taxon>Neopterygii</taxon>
        <taxon>Teleostei</taxon>
        <taxon>Osteoglossocephala</taxon>
        <taxon>Osteoglossomorpha</taxon>
        <taxon>Osteoglossiformes</taxon>
        <taxon>Mormyridae</taxon>
        <taxon>Paramormyrops</taxon>
    </lineage>
</organism>
<evidence type="ECO:0000256" key="1">
    <source>
        <dbReference type="ARBA" id="ARBA00004138"/>
    </source>
</evidence>
<dbReference type="PANTHER" id="PTHR13531">
    <property type="entry name" value="GEO07735P1-RELATED-RELATED"/>
    <property type="match status" value="1"/>
</dbReference>
<dbReference type="Pfam" id="PF09799">
    <property type="entry name" value="Transmemb_17"/>
    <property type="match status" value="1"/>
</dbReference>
<dbReference type="OrthoDB" id="311720at2759"/>
<dbReference type="GeneID" id="111852731"/>
<dbReference type="RefSeq" id="XP_023684712.1">
    <property type="nucleotide sequence ID" value="XM_023828944.1"/>
</dbReference>
<keyword evidence="5 7" id="KW-0472">Membrane</keyword>
<feature type="transmembrane region" description="Helical" evidence="7">
    <location>
        <begin position="46"/>
        <end position="64"/>
    </location>
</feature>
<evidence type="ECO:0000313" key="8">
    <source>
        <dbReference type="Ensembl" id="ENSPKIP00000032261.1"/>
    </source>
</evidence>
<evidence type="ECO:0000313" key="9">
    <source>
        <dbReference type="Proteomes" id="UP000261540"/>
    </source>
</evidence>